<name>A0ABS5VKD3_9BACT</name>
<evidence type="ECO:0000313" key="4">
    <source>
        <dbReference type="Proteomes" id="UP000772618"/>
    </source>
</evidence>
<comment type="caution">
    <text evidence="3">The sequence shown here is derived from an EMBL/GenBank/DDBJ whole genome shotgun (WGS) entry which is preliminary data.</text>
</comment>
<evidence type="ECO:0000259" key="2">
    <source>
        <dbReference type="PROSITE" id="PS50112"/>
    </source>
</evidence>
<dbReference type="InterPro" id="IPR000014">
    <property type="entry name" value="PAS"/>
</dbReference>
<dbReference type="Proteomes" id="UP000772618">
    <property type="component" value="Unassembled WGS sequence"/>
</dbReference>
<dbReference type="PANTHER" id="PTHR44757">
    <property type="entry name" value="DIGUANYLATE CYCLASE DGCP"/>
    <property type="match status" value="1"/>
</dbReference>
<keyword evidence="4" id="KW-1185">Reference proteome</keyword>
<feature type="domain" description="PAS" evidence="2">
    <location>
        <begin position="458"/>
        <end position="529"/>
    </location>
</feature>
<proteinExistence type="predicted"/>
<dbReference type="SUPFAM" id="SSF55785">
    <property type="entry name" value="PYP-like sensor domain (PAS domain)"/>
    <property type="match status" value="5"/>
</dbReference>
<dbReference type="Gene3D" id="3.30.450.40">
    <property type="match status" value="1"/>
</dbReference>
<feature type="coiled-coil region" evidence="1">
    <location>
        <begin position="578"/>
        <end position="626"/>
    </location>
</feature>
<dbReference type="PROSITE" id="PS50112">
    <property type="entry name" value="PAS"/>
    <property type="match status" value="1"/>
</dbReference>
<sequence length="1053" mass="121348">MKLLNLTLVQKDRLKKLYENVNHQNHQIKNAADFIKEIESGNLEAKFNIDSNEAGTDNLLAASLESMRNRLKKISMDEEERNWVREGLAQFVEILRAKNNNTNELADSIISNLVKYMNANQGALYIVNDDTADIFIERVACYAYSRKKFQDQKIALGEGSIGQVVLEKETIYMTNIPSNFIKITSGLGEALPKHLLIVPLKLEDNVLGVVELASFANILPYQIRFIERLGESIASSLSTVKTTQRTNALLKESQYHAEQLRSQEEEMRQNMEELSATQEEMQRILKEVEGKEAYVKHLLDVSTDSIYTVDKSYRLVSWNKTFARSLEQFGMRLEKGSSTLDWYKGDERTKQLELYERALKGENINFTAESEINGSKYYFHSIYASLTNHQGEIYEVAVFSRNVTDAVEAGQQTERLLNESQQKAEELKAQEEELRQNMEELSATQDEMQRVLTEVQNREAFMTDLMNATNDSIITIDKDYKIISCNKATVEMYSKFGMEVGKGFNIFDLFTQEQREVYKAYYDRSLKKGETFEVTERYSFKDREQYFAVTYSPLRDEQGAIIGAAIFGKDISETVAAKNNAEKLLNDSQHQTEELKAQEEELRQNMEELSATQDEIQRVLTEVQNRESFMTDLMNATNDSIITIDREYKVISCNKTTYDTYAKFGMEVGKGFNIFDLFTEEQRPTYRAYYDRGLNGETFEVTERYSFKDREQHFAVTYSPLRDKNGAITGVAIFGKDVSEAVSARTRVEKLLNESQQQSEELKAQEEELRQNMEELSATQEEMQRVLEVVQKSEQYIKGLLDESTDSILTIDKNYCLLHFNKTFSSSFESRGTAVNKGFDILNIFPPEVRDDKRLFYKRIFNGETIEITEKLTTSGFNNTFIVRHAPLKDAEGNVEAIAIIARDISVETQSKEEVNNLSVNREFMQEIFNGCKIAIHVVDKEFRLLDFNQPFQQRIKTNTGVELVKGMVLPDIIENEKERAQMYKHLKRVFKGESFEQLLQFTRGEVVHYFSEKYSPIHDNLGKIVAAGIYAEDVTELISAKKLYEKLQAERN</sequence>
<evidence type="ECO:0000256" key="1">
    <source>
        <dbReference type="SAM" id="Coils"/>
    </source>
</evidence>
<organism evidence="3 4">
    <name type="scientific">Chryseosolibacter indicus</name>
    <dbReference type="NCBI Taxonomy" id="2782351"/>
    <lineage>
        <taxon>Bacteria</taxon>
        <taxon>Pseudomonadati</taxon>
        <taxon>Bacteroidota</taxon>
        <taxon>Cytophagia</taxon>
        <taxon>Cytophagales</taxon>
        <taxon>Chryseotaleaceae</taxon>
        <taxon>Chryseosolibacter</taxon>
    </lineage>
</organism>
<dbReference type="RefSeq" id="WP_254151593.1">
    <property type="nucleotide sequence ID" value="NZ_JAHESD010000002.1"/>
</dbReference>
<dbReference type="InterPro" id="IPR013656">
    <property type="entry name" value="PAS_4"/>
</dbReference>
<dbReference type="Pfam" id="PF13185">
    <property type="entry name" value="GAF_2"/>
    <property type="match status" value="1"/>
</dbReference>
<keyword evidence="1" id="KW-0175">Coiled coil</keyword>
<accession>A0ABS5VKD3</accession>
<feature type="coiled-coil region" evidence="1">
    <location>
        <begin position="250"/>
        <end position="291"/>
    </location>
</feature>
<protein>
    <submittedName>
        <fullName evidence="3">PAS domain-containing protein</fullName>
    </submittedName>
</protein>
<dbReference type="InterPro" id="IPR035965">
    <property type="entry name" value="PAS-like_dom_sf"/>
</dbReference>
<dbReference type="CDD" id="cd00130">
    <property type="entry name" value="PAS"/>
    <property type="match status" value="1"/>
</dbReference>
<dbReference type="InterPro" id="IPR003018">
    <property type="entry name" value="GAF"/>
</dbReference>
<dbReference type="PANTHER" id="PTHR44757:SF2">
    <property type="entry name" value="BIOFILM ARCHITECTURE MAINTENANCE PROTEIN MBAA"/>
    <property type="match status" value="1"/>
</dbReference>
<dbReference type="Gene3D" id="3.30.450.20">
    <property type="entry name" value="PAS domain"/>
    <property type="match status" value="5"/>
</dbReference>
<dbReference type="SMART" id="SM00091">
    <property type="entry name" value="PAS"/>
    <property type="match status" value="5"/>
</dbReference>
<reference evidence="3 4" key="1">
    <citation type="submission" date="2021-05" db="EMBL/GenBank/DDBJ databases">
        <title>A Polyphasic approach of four new species of the genus Ohtaekwangia: Ohtaekwangia histidinii sp. nov., Ohtaekwangia cretensis sp. nov., Ohtaekwangia indiensis sp. nov., Ohtaekwangia reichenbachii sp. nov. from diverse environment.</title>
        <authorList>
            <person name="Octaviana S."/>
        </authorList>
    </citation>
    <scope>NUCLEOTIDE SEQUENCE [LARGE SCALE GENOMIC DNA]</scope>
    <source>
        <strain evidence="3 4">PWU20</strain>
    </source>
</reference>
<dbReference type="EMBL" id="JAHESD010000002">
    <property type="protein sequence ID" value="MBT1701897.1"/>
    <property type="molecule type" value="Genomic_DNA"/>
</dbReference>
<feature type="coiled-coil region" evidence="1">
    <location>
        <begin position="410"/>
        <end position="458"/>
    </location>
</feature>
<dbReference type="SUPFAM" id="SSF55781">
    <property type="entry name" value="GAF domain-like"/>
    <property type="match status" value="1"/>
</dbReference>
<dbReference type="InterPro" id="IPR029016">
    <property type="entry name" value="GAF-like_dom_sf"/>
</dbReference>
<dbReference type="NCBIfam" id="TIGR00229">
    <property type="entry name" value="sensory_box"/>
    <property type="match status" value="2"/>
</dbReference>
<gene>
    <name evidence="3" type="ORF">KK060_01320</name>
</gene>
<feature type="coiled-coil region" evidence="1">
    <location>
        <begin position="741"/>
        <end position="793"/>
    </location>
</feature>
<dbReference type="SMART" id="SM00065">
    <property type="entry name" value="GAF"/>
    <property type="match status" value="1"/>
</dbReference>
<dbReference type="Pfam" id="PF08448">
    <property type="entry name" value="PAS_4"/>
    <property type="match status" value="5"/>
</dbReference>
<dbReference type="InterPro" id="IPR052155">
    <property type="entry name" value="Biofilm_reg_signaling"/>
</dbReference>
<evidence type="ECO:0000313" key="3">
    <source>
        <dbReference type="EMBL" id="MBT1701897.1"/>
    </source>
</evidence>